<name>A0A4R8LD68_9BURK</name>
<feature type="domain" description="Glycosyltransferase 2-like" evidence="1">
    <location>
        <begin position="8"/>
        <end position="145"/>
    </location>
</feature>
<sequence>MNSPLVTAVIPTYRRSTMVRRAVEAVLAQDYPALEVIVVDDNTEPAEQQAVRDALADLGDNVIVIPNTRSKGACGARNTGILRARGECIAFLDDDDLWMPSKIREQVALLERTNYVAALCHYIDVDVEFNHARRCRPSAPVFTRTQALGGECPTSTSLVLVKKAVLVDAGLFDESLPSFQDFDMWLRCLAFGDFGYVDDALVTFVQHGGDRTSVNLKRRMAGLAAIEKKWGAEMNTRTDFAVFRRRIKVDALIANGKARLGSSYFAAIDFFVRALIADRGSRRTAFWLAIGLVGARGGKALYGRLLGMRHVETVEVAA</sequence>
<protein>
    <submittedName>
        <fullName evidence="2">Glycosyltransferase involved in cell wall biosynthesis</fullName>
    </submittedName>
</protein>
<proteinExistence type="predicted"/>
<dbReference type="Proteomes" id="UP000295509">
    <property type="component" value="Unassembled WGS sequence"/>
</dbReference>
<dbReference type="InterPro" id="IPR029044">
    <property type="entry name" value="Nucleotide-diphossugar_trans"/>
</dbReference>
<keyword evidence="3" id="KW-1185">Reference proteome</keyword>
<dbReference type="PANTHER" id="PTHR43685">
    <property type="entry name" value="GLYCOSYLTRANSFERASE"/>
    <property type="match status" value="1"/>
</dbReference>
<dbReference type="InterPro" id="IPR001173">
    <property type="entry name" value="Glyco_trans_2-like"/>
</dbReference>
<gene>
    <name evidence="2" type="ORF">BX592_12418</name>
</gene>
<dbReference type="PANTHER" id="PTHR43685:SF2">
    <property type="entry name" value="GLYCOSYLTRANSFERASE 2-LIKE DOMAIN-CONTAINING PROTEIN"/>
    <property type="match status" value="1"/>
</dbReference>
<evidence type="ECO:0000313" key="3">
    <source>
        <dbReference type="Proteomes" id="UP000295509"/>
    </source>
</evidence>
<accession>A0A4R8LD68</accession>
<keyword evidence="2" id="KW-0808">Transferase</keyword>
<dbReference type="InterPro" id="IPR050834">
    <property type="entry name" value="Glycosyltransf_2"/>
</dbReference>
<dbReference type="SUPFAM" id="SSF53448">
    <property type="entry name" value="Nucleotide-diphospho-sugar transferases"/>
    <property type="match status" value="1"/>
</dbReference>
<dbReference type="Pfam" id="PF00535">
    <property type="entry name" value="Glycos_transf_2"/>
    <property type="match status" value="1"/>
</dbReference>
<reference evidence="2 3" key="1">
    <citation type="submission" date="2019-03" db="EMBL/GenBank/DDBJ databases">
        <title>Genomic Encyclopedia of Type Strains, Phase III (KMG-III): the genomes of soil and plant-associated and newly described type strains.</title>
        <authorList>
            <person name="Whitman W."/>
        </authorList>
    </citation>
    <scope>NUCLEOTIDE SEQUENCE [LARGE SCALE GENOMIC DNA]</scope>
    <source>
        <strain evidence="2 3">LMG 29544</strain>
    </source>
</reference>
<dbReference type="RefSeq" id="WP_166676470.1">
    <property type="nucleotide sequence ID" value="NZ_JBHLUW010000036.1"/>
</dbReference>
<organism evidence="2 3">
    <name type="scientific">Paraburkholderia rhizosphaerae</name>
    <dbReference type="NCBI Taxonomy" id="480658"/>
    <lineage>
        <taxon>Bacteria</taxon>
        <taxon>Pseudomonadati</taxon>
        <taxon>Pseudomonadota</taxon>
        <taxon>Betaproteobacteria</taxon>
        <taxon>Burkholderiales</taxon>
        <taxon>Burkholderiaceae</taxon>
        <taxon>Paraburkholderia</taxon>
    </lineage>
</organism>
<dbReference type="AlphaFoldDB" id="A0A4R8LD68"/>
<dbReference type="CDD" id="cd00761">
    <property type="entry name" value="Glyco_tranf_GTA_type"/>
    <property type="match status" value="1"/>
</dbReference>
<dbReference type="EMBL" id="SORE01000024">
    <property type="protein sequence ID" value="TDY40505.1"/>
    <property type="molecule type" value="Genomic_DNA"/>
</dbReference>
<evidence type="ECO:0000313" key="2">
    <source>
        <dbReference type="EMBL" id="TDY40505.1"/>
    </source>
</evidence>
<comment type="caution">
    <text evidence="2">The sequence shown here is derived from an EMBL/GenBank/DDBJ whole genome shotgun (WGS) entry which is preliminary data.</text>
</comment>
<evidence type="ECO:0000259" key="1">
    <source>
        <dbReference type="Pfam" id="PF00535"/>
    </source>
</evidence>
<dbReference type="GO" id="GO:0016740">
    <property type="term" value="F:transferase activity"/>
    <property type="evidence" value="ECO:0007669"/>
    <property type="project" value="UniProtKB-KW"/>
</dbReference>
<dbReference type="Gene3D" id="3.90.550.10">
    <property type="entry name" value="Spore Coat Polysaccharide Biosynthesis Protein SpsA, Chain A"/>
    <property type="match status" value="1"/>
</dbReference>